<name>A0A6N7Q739_9BACT</name>
<sequence length="866" mass="91749">MQPVEHEDDGLIHADRGRLEARVGGPLVDGERGGRADLRLSRGARRHVRRGVFGVGEGRQAERGWGRHGERGGRLRDRGARGQARVGAGRAPGGREVQHRRAADHDRRLGLAHGGRPLDRGRRATRDERHHHDRGNGQAGSGRGGGRMKQRSWIELGVEGVSFPFVGRSCTIDERVGAPFVALVHCDDLDRGEPVSVVALDILGRPAWLALTIAGVERRFEGIVDRVEDHEGHFVIVLVARVAEAGDGRDYRVLPAASAVEVARQVLEAQGFCVEDRARRAPPRRAQWLQSFESDLDFVTRILAEEGLSWYPVTGARDVVRIADEPGTFDDDGLSLRYHEDAGLEGGPSLRAARLVRRAASDGSHVRGYDFERPELDIAGESGEGSLEWYELSRDACSPAEASEIASIRLGERRREVIVLEGEASTALVAAGAVIRVEASPIAEQNGRFLVLSVNHEARPDPEGDGLLHRARLRAVPAISAYRPARPRRAPRGGVGTALATGPSGQEIAIDSYGRTSLLFRWDHARVADERSSAPARVVAPALAGSAFHPRVGWEQVVAFADDACEAPLVLGRLYNGADPPPLTLPAQKVETHLGTKSTPAGERGHFIRISDAAGAEQLSVQSSGDYQELSENDKVSVVQGSLDRVVGGSRELFVKENLRTAVGGAHTLSVGAERVITTDADHAVWASAESISVGGARLFSVGGDYVTKAPRLARIVGGAKTEAPLEHQSVHTEGAATLVVGGAMNTTAGISEAIAVGGAAVVKVSGPMTVTANGYGLDVLGVYAESYASRSVKAGGAVAESFGTLTHAVKGNGTIAGAEVAIEAKARLVLSAGGMKITMTPGAIEIQGDFQGSVASVEGGMSRYG</sequence>
<reference evidence="3 4" key="1">
    <citation type="submission" date="2019-10" db="EMBL/GenBank/DDBJ databases">
        <title>A soil myxobacterium in the family Polyangiaceae.</title>
        <authorList>
            <person name="Li Y."/>
            <person name="Wang J."/>
        </authorList>
    </citation>
    <scope>NUCLEOTIDE SEQUENCE [LARGE SCALE GENOMIC DNA]</scope>
    <source>
        <strain evidence="3 4">DSM 14734</strain>
    </source>
</reference>
<dbReference type="OrthoDB" id="5481456at2"/>
<evidence type="ECO:0000259" key="2">
    <source>
        <dbReference type="Pfam" id="PF22178"/>
    </source>
</evidence>
<dbReference type="NCBIfam" id="TIGR01646">
    <property type="entry name" value="vgr_GE"/>
    <property type="match status" value="1"/>
</dbReference>
<organism evidence="3 4">
    <name type="scientific">Polyangium spumosum</name>
    <dbReference type="NCBI Taxonomy" id="889282"/>
    <lineage>
        <taxon>Bacteria</taxon>
        <taxon>Pseudomonadati</taxon>
        <taxon>Myxococcota</taxon>
        <taxon>Polyangia</taxon>
        <taxon>Polyangiales</taxon>
        <taxon>Polyangiaceae</taxon>
        <taxon>Polyangium</taxon>
    </lineage>
</organism>
<evidence type="ECO:0000313" key="3">
    <source>
        <dbReference type="EMBL" id="MRG98535.1"/>
    </source>
</evidence>
<feature type="compositionally biased region" description="Basic and acidic residues" evidence="1">
    <location>
        <begin position="60"/>
        <end position="80"/>
    </location>
</feature>
<dbReference type="AlphaFoldDB" id="A0A6N7Q739"/>
<dbReference type="InterPro" id="IPR037026">
    <property type="entry name" value="Vgr_OB-fold_dom_sf"/>
</dbReference>
<comment type="caution">
    <text evidence="3">The sequence shown here is derived from an EMBL/GenBank/DDBJ whole genome shotgun (WGS) entry which is preliminary data.</text>
</comment>
<gene>
    <name evidence="3" type="primary">tssI</name>
    <name evidence="3" type="ORF">GF068_42475</name>
</gene>
<dbReference type="SUPFAM" id="SSF69279">
    <property type="entry name" value="Phage tail proteins"/>
    <property type="match status" value="2"/>
</dbReference>
<feature type="compositionally biased region" description="Gly residues" evidence="1">
    <location>
        <begin position="137"/>
        <end position="147"/>
    </location>
</feature>
<dbReference type="Pfam" id="PF05954">
    <property type="entry name" value="Phage_GPD"/>
    <property type="match status" value="1"/>
</dbReference>
<feature type="domain" description="Gp5/Type VI secretion system Vgr C-terminal trimerisation" evidence="2">
    <location>
        <begin position="594"/>
        <end position="698"/>
    </location>
</feature>
<dbReference type="Gene3D" id="4.10.220.110">
    <property type="match status" value="1"/>
</dbReference>
<proteinExistence type="predicted"/>
<dbReference type="InterPro" id="IPR006533">
    <property type="entry name" value="T6SS_Vgr_RhsGE"/>
</dbReference>
<protein>
    <submittedName>
        <fullName evidence="3">Type VI secretion system tip protein VgrG</fullName>
    </submittedName>
</protein>
<feature type="region of interest" description="Disordered" evidence="1">
    <location>
        <begin position="60"/>
        <end position="148"/>
    </location>
</feature>
<dbReference type="Proteomes" id="UP000440224">
    <property type="component" value="Unassembled WGS sequence"/>
</dbReference>
<keyword evidence="4" id="KW-1185">Reference proteome</keyword>
<dbReference type="NCBIfam" id="TIGR03361">
    <property type="entry name" value="VI_Rhs_Vgr"/>
    <property type="match status" value="1"/>
</dbReference>
<dbReference type="EMBL" id="WJIE01000037">
    <property type="protein sequence ID" value="MRG98535.1"/>
    <property type="molecule type" value="Genomic_DNA"/>
</dbReference>
<dbReference type="Pfam" id="PF22178">
    <property type="entry name" value="Gp5_trimer_C"/>
    <property type="match status" value="1"/>
</dbReference>
<dbReference type="SUPFAM" id="SSF69349">
    <property type="entry name" value="Phage fibre proteins"/>
    <property type="match status" value="1"/>
</dbReference>
<evidence type="ECO:0000313" key="4">
    <source>
        <dbReference type="Proteomes" id="UP000440224"/>
    </source>
</evidence>
<dbReference type="InterPro" id="IPR054030">
    <property type="entry name" value="Gp5_Vgr_C"/>
</dbReference>
<dbReference type="Gene3D" id="2.30.110.50">
    <property type="match status" value="1"/>
</dbReference>
<feature type="compositionally biased region" description="Basic and acidic residues" evidence="1">
    <location>
        <begin position="96"/>
        <end position="109"/>
    </location>
</feature>
<dbReference type="Gene3D" id="2.40.50.230">
    <property type="entry name" value="Gp5 N-terminal domain"/>
    <property type="match status" value="1"/>
</dbReference>
<feature type="compositionally biased region" description="Basic and acidic residues" evidence="1">
    <location>
        <begin position="116"/>
        <end position="130"/>
    </location>
</feature>
<accession>A0A6N7Q739</accession>
<dbReference type="SUPFAM" id="SSF69255">
    <property type="entry name" value="gp5 N-terminal domain-like"/>
    <property type="match status" value="1"/>
</dbReference>
<dbReference type="InterPro" id="IPR017847">
    <property type="entry name" value="T6SS_RhsGE_Vgr_subset"/>
</dbReference>
<dbReference type="Gene3D" id="3.55.50.10">
    <property type="entry name" value="Baseplate protein-like domains"/>
    <property type="match status" value="1"/>
</dbReference>
<evidence type="ECO:0000256" key="1">
    <source>
        <dbReference type="SAM" id="MobiDB-lite"/>
    </source>
</evidence>